<sequence>MSGILPSRKLIGLVIATAVLALATADLRRRGFMSPSLASAIAISLLLINLALCIAGLMTRQKVAWGLYLLVSLATSLVLGFATPVNAALTLLPLGIGALLDVIHASGRPW</sequence>
<organism evidence="2 3">
    <name type="scientific">Rhizobium daejeonense</name>
    <dbReference type="NCBI Taxonomy" id="240521"/>
    <lineage>
        <taxon>Bacteria</taxon>
        <taxon>Pseudomonadati</taxon>
        <taxon>Pseudomonadota</taxon>
        <taxon>Alphaproteobacteria</taxon>
        <taxon>Hyphomicrobiales</taxon>
        <taxon>Rhizobiaceae</taxon>
        <taxon>Rhizobium/Agrobacterium group</taxon>
        <taxon>Rhizobium</taxon>
    </lineage>
</organism>
<name>A0A6M1RT02_9HYPH</name>
<dbReference type="RefSeq" id="WP_163904716.1">
    <property type="nucleotide sequence ID" value="NZ_CP048427.1"/>
</dbReference>
<gene>
    <name evidence="2" type="ORF">G6N76_12835</name>
</gene>
<keyword evidence="1" id="KW-0812">Transmembrane</keyword>
<keyword evidence="1" id="KW-0472">Membrane</keyword>
<dbReference type="Proteomes" id="UP000477849">
    <property type="component" value="Unassembled WGS sequence"/>
</dbReference>
<protein>
    <submittedName>
        <fullName evidence="2">Uncharacterized protein</fullName>
    </submittedName>
</protein>
<feature type="transmembrane region" description="Helical" evidence="1">
    <location>
        <begin position="35"/>
        <end position="58"/>
    </location>
</feature>
<dbReference type="EMBL" id="JAAKZH010000003">
    <property type="protein sequence ID" value="NGO64552.1"/>
    <property type="molecule type" value="Genomic_DNA"/>
</dbReference>
<comment type="caution">
    <text evidence="2">The sequence shown here is derived from an EMBL/GenBank/DDBJ whole genome shotgun (WGS) entry which is preliminary data.</text>
</comment>
<keyword evidence="3" id="KW-1185">Reference proteome</keyword>
<proteinExistence type="predicted"/>
<accession>A0A6M1RT02</accession>
<feature type="transmembrane region" description="Helical" evidence="1">
    <location>
        <begin position="65"/>
        <end position="82"/>
    </location>
</feature>
<keyword evidence="1" id="KW-1133">Transmembrane helix</keyword>
<evidence type="ECO:0000256" key="1">
    <source>
        <dbReference type="SAM" id="Phobius"/>
    </source>
</evidence>
<dbReference type="AlphaFoldDB" id="A0A6M1RT02"/>
<reference evidence="2 3" key="1">
    <citation type="submission" date="2020-02" db="EMBL/GenBank/DDBJ databases">
        <title>Genome sequence of the type strain CCBAU10050 of Rhizobium daejeonense.</title>
        <authorList>
            <person name="Gao J."/>
            <person name="Sun J."/>
        </authorList>
    </citation>
    <scope>NUCLEOTIDE SEQUENCE [LARGE SCALE GENOMIC DNA]</scope>
    <source>
        <strain evidence="2 3">CCBAU10050</strain>
    </source>
</reference>
<evidence type="ECO:0000313" key="2">
    <source>
        <dbReference type="EMBL" id="NGO64552.1"/>
    </source>
</evidence>
<evidence type="ECO:0000313" key="3">
    <source>
        <dbReference type="Proteomes" id="UP000477849"/>
    </source>
</evidence>